<evidence type="ECO:0000313" key="3">
    <source>
        <dbReference type="Proteomes" id="UP001165090"/>
    </source>
</evidence>
<evidence type="ECO:0000313" key="2">
    <source>
        <dbReference type="EMBL" id="GLI64583.1"/>
    </source>
</evidence>
<reference evidence="2 3" key="1">
    <citation type="journal article" date="2023" name="IScience">
        <title>Expanded male sex-determining region conserved during the evolution of homothallism in the green alga Volvox.</title>
        <authorList>
            <person name="Yamamoto K."/>
            <person name="Matsuzaki R."/>
            <person name="Mahakham W."/>
            <person name="Heman W."/>
            <person name="Sekimoto H."/>
            <person name="Kawachi M."/>
            <person name="Minakuchi Y."/>
            <person name="Toyoda A."/>
            <person name="Nozaki H."/>
        </authorList>
    </citation>
    <scope>NUCLEOTIDE SEQUENCE [LARGE SCALE GENOMIC DNA]</scope>
    <source>
        <strain evidence="2 3">NIES-4468</strain>
    </source>
</reference>
<accession>A0ABQ5S504</accession>
<gene>
    <name evidence="2" type="ORF">VaNZ11_007842</name>
</gene>
<sequence>GGGSRHRRRQLRISAGEQLQPPHNSGLRGRGLMAAVGRRLLDVVIPRRKLRVSGTSSGRGGGFGGYAISTTNMAQFLLLDEADMAATAPPRRVGISGSVIMAGLFLHQQRILPTALRERYGSCDVRNGSSRAFTSTLAAACAPTFSRTYGSPTSNVSTAGVGGGVGTDAVFSRRSDLYNSDVESRTGDYYNTSEAAGFLNPNGVPYGFFPSPVPLRGLGEGGYPILFDTSLTSSRMQRLFTALQQGGYLDAQ</sequence>
<evidence type="ECO:0000256" key="1">
    <source>
        <dbReference type="SAM" id="MobiDB-lite"/>
    </source>
</evidence>
<feature type="non-terminal residue" evidence="2">
    <location>
        <position position="1"/>
    </location>
</feature>
<protein>
    <submittedName>
        <fullName evidence="2">Uncharacterized protein</fullName>
    </submittedName>
</protein>
<feature type="compositionally biased region" description="Basic residues" evidence="1">
    <location>
        <begin position="1"/>
        <end position="11"/>
    </location>
</feature>
<dbReference type="Proteomes" id="UP001165090">
    <property type="component" value="Unassembled WGS sequence"/>
</dbReference>
<feature type="region of interest" description="Disordered" evidence="1">
    <location>
        <begin position="1"/>
        <end position="28"/>
    </location>
</feature>
<feature type="non-terminal residue" evidence="2">
    <location>
        <position position="252"/>
    </location>
</feature>
<keyword evidence="3" id="KW-1185">Reference proteome</keyword>
<organism evidence="2 3">
    <name type="scientific">Volvox africanus</name>
    <dbReference type="NCBI Taxonomy" id="51714"/>
    <lineage>
        <taxon>Eukaryota</taxon>
        <taxon>Viridiplantae</taxon>
        <taxon>Chlorophyta</taxon>
        <taxon>core chlorophytes</taxon>
        <taxon>Chlorophyceae</taxon>
        <taxon>CS clade</taxon>
        <taxon>Chlamydomonadales</taxon>
        <taxon>Volvocaceae</taxon>
        <taxon>Volvox</taxon>
    </lineage>
</organism>
<name>A0ABQ5S504_9CHLO</name>
<proteinExistence type="predicted"/>
<dbReference type="EMBL" id="BSDZ01000020">
    <property type="protein sequence ID" value="GLI64583.1"/>
    <property type="molecule type" value="Genomic_DNA"/>
</dbReference>
<comment type="caution">
    <text evidence="2">The sequence shown here is derived from an EMBL/GenBank/DDBJ whole genome shotgun (WGS) entry which is preliminary data.</text>
</comment>